<dbReference type="EMBL" id="BLSC01000043">
    <property type="protein sequence ID" value="GFP37051.1"/>
    <property type="molecule type" value="Genomic_DNA"/>
</dbReference>
<dbReference type="Proteomes" id="UP000574717">
    <property type="component" value="Unassembled WGS sequence"/>
</dbReference>
<dbReference type="Pfam" id="PF13183">
    <property type="entry name" value="Fer4_8"/>
    <property type="match status" value="1"/>
</dbReference>
<evidence type="ECO:0000313" key="11">
    <source>
        <dbReference type="Proteomes" id="UP000574717"/>
    </source>
</evidence>
<dbReference type="GO" id="GO:0051536">
    <property type="term" value="F:iron-sulfur cluster binding"/>
    <property type="evidence" value="ECO:0007669"/>
    <property type="project" value="UniProtKB-KW"/>
</dbReference>
<dbReference type="RefSeq" id="WP_176231339.1">
    <property type="nucleotide sequence ID" value="NZ_BLRU01000072.1"/>
</dbReference>
<dbReference type="Proteomes" id="UP000588083">
    <property type="component" value="Unassembled WGS sequence"/>
</dbReference>
<evidence type="ECO:0000313" key="5">
    <source>
        <dbReference type="EMBL" id="GFP19403.1"/>
    </source>
</evidence>
<evidence type="ECO:0000256" key="3">
    <source>
        <dbReference type="ARBA" id="ARBA00023014"/>
    </source>
</evidence>
<evidence type="ECO:0000313" key="10">
    <source>
        <dbReference type="Proteomes" id="UP000569018"/>
    </source>
</evidence>
<evidence type="ECO:0000313" key="12">
    <source>
        <dbReference type="Proteomes" id="UP000588083"/>
    </source>
</evidence>
<dbReference type="EMBL" id="BLRZ01000009">
    <property type="protein sequence ID" value="GFP29420.1"/>
    <property type="molecule type" value="Genomic_DNA"/>
</dbReference>
<dbReference type="PROSITE" id="PS00198">
    <property type="entry name" value="4FE4S_FER_1"/>
    <property type="match status" value="1"/>
</dbReference>
<dbReference type="Proteomes" id="UP000561271">
    <property type="component" value="Unassembled WGS sequence"/>
</dbReference>
<accession>A0A6V8NGS7</accession>
<evidence type="ECO:0000313" key="9">
    <source>
        <dbReference type="Proteomes" id="UP000561271"/>
    </source>
</evidence>
<dbReference type="InterPro" id="IPR017900">
    <property type="entry name" value="4Fe4S_Fe_S_CS"/>
</dbReference>
<evidence type="ECO:0000259" key="4">
    <source>
        <dbReference type="PROSITE" id="PS51379"/>
    </source>
</evidence>
<dbReference type="GO" id="GO:0046872">
    <property type="term" value="F:metal ion binding"/>
    <property type="evidence" value="ECO:0007669"/>
    <property type="project" value="UniProtKB-KW"/>
</dbReference>
<keyword evidence="12" id="KW-1185">Reference proteome</keyword>
<evidence type="ECO:0000256" key="1">
    <source>
        <dbReference type="ARBA" id="ARBA00022723"/>
    </source>
</evidence>
<reference evidence="9 10" key="1">
    <citation type="journal article" date="2020" name="Front. Microbiol.">
        <title>Single-cell genomics of novel Actinobacteria with the Wood-Ljungdahl pathway discovered in a serpentinizing system.</title>
        <authorList>
            <person name="Merino N."/>
            <person name="Kawai M."/>
            <person name="Boyd E.S."/>
            <person name="Colman D.R."/>
            <person name="McGlynn S.E."/>
            <person name="Nealson K.H."/>
            <person name="Kurokawa K."/>
            <person name="Hongoh Y."/>
        </authorList>
    </citation>
    <scope>NUCLEOTIDE SEQUENCE [LARGE SCALE GENOMIC DNA]</scope>
    <source>
        <strain evidence="5 11">S03</strain>
        <strain evidence="6 12">S34</strain>
        <strain evidence="7 9">S44</strain>
        <strain evidence="8 10">S47</strain>
    </source>
</reference>
<evidence type="ECO:0000313" key="8">
    <source>
        <dbReference type="EMBL" id="GFP39110.1"/>
    </source>
</evidence>
<comment type="caution">
    <text evidence="5">The sequence shown here is derived from an EMBL/GenBank/DDBJ whole genome shotgun (WGS) entry which is preliminary data.</text>
</comment>
<keyword evidence="1" id="KW-0479">Metal-binding</keyword>
<protein>
    <recommendedName>
        <fullName evidence="4">4Fe-4S ferredoxin-type domain-containing protein</fullName>
    </recommendedName>
</protein>
<dbReference type="Gene3D" id="1.10.1060.10">
    <property type="entry name" value="Alpha-helical ferredoxin"/>
    <property type="match status" value="1"/>
</dbReference>
<dbReference type="InterPro" id="IPR009051">
    <property type="entry name" value="Helical_ferredxn"/>
</dbReference>
<evidence type="ECO:0000313" key="6">
    <source>
        <dbReference type="EMBL" id="GFP29420.1"/>
    </source>
</evidence>
<evidence type="ECO:0000256" key="2">
    <source>
        <dbReference type="ARBA" id="ARBA00023004"/>
    </source>
</evidence>
<dbReference type="EMBL" id="BLRU01000072">
    <property type="protein sequence ID" value="GFP19403.1"/>
    <property type="molecule type" value="Genomic_DNA"/>
</dbReference>
<sequence length="318" mass="36872">MKEVESRLKEEVKKILDEVAYVVGYQEGLTPLSARPLFIRNPKEVDRLVYNDFCAPNLANYVKKSDQKIGIDQKVGLIVKGCDCRSVVQLLQEGILKRENLILIGVPCRGMISFKKIEKLFDPLETYLAEVRDKKLKVHLAQGEESYHLEDVVFEKCLWCETREPLVVDIMIQGPLSLELEQKEKDFDIVELEQKEPAELFDFWTAQFEKCIRCYACRNACPLCYCQDNCLADTRQPHWLGQQTDALNNFMYHMIRAMHVVGRCTGCQECERVCPVDIPISKIFRKTSMITQQLFDYIPGMKVEDVPPLLTFKKDEKF</sequence>
<dbReference type="SUPFAM" id="SSF46548">
    <property type="entry name" value="alpha-helical ferredoxin"/>
    <property type="match status" value="1"/>
</dbReference>
<keyword evidence="3" id="KW-0411">Iron-sulfur</keyword>
<evidence type="ECO:0000313" key="7">
    <source>
        <dbReference type="EMBL" id="GFP37051.1"/>
    </source>
</evidence>
<organism evidence="5 11">
    <name type="scientific">Candidatus Hakubella thermalkaliphila</name>
    <dbReference type="NCBI Taxonomy" id="2754717"/>
    <lineage>
        <taxon>Bacteria</taxon>
        <taxon>Bacillati</taxon>
        <taxon>Actinomycetota</taxon>
        <taxon>Actinomycetota incertae sedis</taxon>
        <taxon>Candidatus Hakubellales</taxon>
        <taxon>Candidatus Hakubellaceae</taxon>
        <taxon>Candidatus Hakubella</taxon>
    </lineage>
</organism>
<dbReference type="Proteomes" id="UP000569018">
    <property type="component" value="Unassembled WGS sequence"/>
</dbReference>
<dbReference type="PROSITE" id="PS51379">
    <property type="entry name" value="4FE4S_FER_2"/>
    <property type="match status" value="1"/>
</dbReference>
<dbReference type="InterPro" id="IPR017896">
    <property type="entry name" value="4Fe4S_Fe-S-bd"/>
</dbReference>
<keyword evidence="2" id="KW-0408">Iron</keyword>
<proteinExistence type="predicted"/>
<dbReference type="AlphaFoldDB" id="A0A6V8NGS7"/>
<name>A0A6V8NGS7_9ACTN</name>
<gene>
    <name evidence="5" type="ORF">HKBW3S03_00908</name>
    <name evidence="6" type="ORF">HKBW3S34_00340</name>
    <name evidence="7" type="ORF">HKBW3S44_00731</name>
    <name evidence="8" type="ORF">HKBW3S47_00810</name>
</gene>
<dbReference type="EMBL" id="BLSD01000031">
    <property type="protein sequence ID" value="GFP39110.1"/>
    <property type="molecule type" value="Genomic_DNA"/>
</dbReference>
<feature type="domain" description="4Fe-4S ferredoxin-type" evidence="4">
    <location>
        <begin position="255"/>
        <end position="284"/>
    </location>
</feature>